<dbReference type="SMART" id="SM00066">
    <property type="entry name" value="GAL4"/>
    <property type="match status" value="1"/>
</dbReference>
<dbReference type="SUPFAM" id="SSF57701">
    <property type="entry name" value="Zn2/Cys6 DNA-binding domain"/>
    <property type="match status" value="1"/>
</dbReference>
<keyword evidence="4" id="KW-0539">Nucleus</keyword>
<protein>
    <submittedName>
        <fullName evidence="7">Fungal transcriptional regulatory protein, N-terminal</fullName>
    </submittedName>
</protein>
<dbReference type="PROSITE" id="PS00463">
    <property type="entry name" value="ZN2_CY6_FUNGAL_1"/>
    <property type="match status" value="1"/>
</dbReference>
<gene>
    <name evidence="7" type="ORF">PCAMFM013_S027g000056</name>
</gene>
<evidence type="ECO:0000256" key="4">
    <source>
        <dbReference type="ARBA" id="ARBA00023242"/>
    </source>
</evidence>
<feature type="domain" description="Zn(2)-C6 fungal-type" evidence="6">
    <location>
        <begin position="14"/>
        <end position="43"/>
    </location>
</feature>
<keyword evidence="3" id="KW-0804">Transcription</keyword>
<feature type="compositionally biased region" description="Acidic residues" evidence="5">
    <location>
        <begin position="75"/>
        <end position="84"/>
    </location>
</feature>
<dbReference type="Pfam" id="PF00172">
    <property type="entry name" value="Zn_clus"/>
    <property type="match status" value="1"/>
</dbReference>
<dbReference type="Gene3D" id="4.10.240.10">
    <property type="entry name" value="Zn(2)-C6 fungal-type DNA-binding domain"/>
    <property type="match status" value="1"/>
</dbReference>
<accession>A0A0G4PPN0</accession>
<evidence type="ECO:0000259" key="6">
    <source>
        <dbReference type="PROSITE" id="PS50048"/>
    </source>
</evidence>
<dbReference type="PROSITE" id="PS50048">
    <property type="entry name" value="ZN2_CY6_FUNGAL_2"/>
    <property type="match status" value="1"/>
</dbReference>
<evidence type="ECO:0000313" key="8">
    <source>
        <dbReference type="Proteomes" id="UP000053732"/>
    </source>
</evidence>
<dbReference type="STRING" id="1429867.A0A0G4PPN0"/>
<dbReference type="EMBL" id="HG793160">
    <property type="protein sequence ID" value="CRL28367.1"/>
    <property type="molecule type" value="Genomic_DNA"/>
</dbReference>
<dbReference type="InterPro" id="IPR036864">
    <property type="entry name" value="Zn2-C6_fun-type_DNA-bd_sf"/>
</dbReference>
<evidence type="ECO:0000313" key="7">
    <source>
        <dbReference type="EMBL" id="CRL28367.1"/>
    </source>
</evidence>
<feature type="region of interest" description="Disordered" evidence="5">
    <location>
        <begin position="65"/>
        <end position="86"/>
    </location>
</feature>
<dbReference type="GO" id="GO:0008270">
    <property type="term" value="F:zinc ion binding"/>
    <property type="evidence" value="ECO:0007669"/>
    <property type="project" value="InterPro"/>
</dbReference>
<organism evidence="7 8">
    <name type="scientific">Penicillium camemberti (strain FM 013)</name>
    <dbReference type="NCBI Taxonomy" id="1429867"/>
    <lineage>
        <taxon>Eukaryota</taxon>
        <taxon>Fungi</taxon>
        <taxon>Dikarya</taxon>
        <taxon>Ascomycota</taxon>
        <taxon>Pezizomycotina</taxon>
        <taxon>Eurotiomycetes</taxon>
        <taxon>Eurotiomycetidae</taxon>
        <taxon>Eurotiales</taxon>
        <taxon>Aspergillaceae</taxon>
        <taxon>Penicillium</taxon>
    </lineage>
</organism>
<evidence type="ECO:0000256" key="2">
    <source>
        <dbReference type="ARBA" id="ARBA00023125"/>
    </source>
</evidence>
<dbReference type="GO" id="GO:0003677">
    <property type="term" value="F:DNA binding"/>
    <property type="evidence" value="ECO:0007669"/>
    <property type="project" value="UniProtKB-KW"/>
</dbReference>
<dbReference type="GO" id="GO:0000981">
    <property type="term" value="F:DNA-binding transcription factor activity, RNA polymerase II-specific"/>
    <property type="evidence" value="ECO:0007669"/>
    <property type="project" value="InterPro"/>
</dbReference>
<keyword evidence="1" id="KW-0805">Transcription regulation</keyword>
<dbReference type="AlphaFoldDB" id="A0A0G4PPN0"/>
<keyword evidence="2" id="KW-0238">DNA-binding</keyword>
<sequence length="92" mass="10529">MCFPPDAAKRTPLACQACRRRKTKCDSDYPCAICEESGEVCMREPSSMRELITTVRFHCKRSLGEEQRPNKATEEEGEEEEEDADGLRCLRL</sequence>
<evidence type="ECO:0000256" key="1">
    <source>
        <dbReference type="ARBA" id="ARBA00023015"/>
    </source>
</evidence>
<reference evidence="7 8" key="1">
    <citation type="journal article" date="2014" name="Nat. Commun.">
        <title>Multiple recent horizontal transfers of a large genomic region in cheese making fungi.</title>
        <authorList>
            <person name="Cheeseman K."/>
            <person name="Ropars J."/>
            <person name="Renault P."/>
            <person name="Dupont J."/>
            <person name="Gouzy J."/>
            <person name="Branca A."/>
            <person name="Abraham A.L."/>
            <person name="Ceppi M."/>
            <person name="Conseiller E."/>
            <person name="Debuchy R."/>
            <person name="Malagnac F."/>
            <person name="Goarin A."/>
            <person name="Silar P."/>
            <person name="Lacoste S."/>
            <person name="Sallet E."/>
            <person name="Bensimon A."/>
            <person name="Giraud T."/>
            <person name="Brygoo Y."/>
        </authorList>
    </citation>
    <scope>NUCLEOTIDE SEQUENCE [LARGE SCALE GENOMIC DNA]</scope>
    <source>
        <strain evidence="8">FM 013</strain>
    </source>
</reference>
<dbReference type="InterPro" id="IPR001138">
    <property type="entry name" value="Zn2Cys6_DnaBD"/>
</dbReference>
<proteinExistence type="predicted"/>
<evidence type="ECO:0000256" key="5">
    <source>
        <dbReference type="SAM" id="MobiDB-lite"/>
    </source>
</evidence>
<name>A0A0G4PPN0_PENC3</name>
<evidence type="ECO:0000256" key="3">
    <source>
        <dbReference type="ARBA" id="ARBA00023163"/>
    </source>
</evidence>
<keyword evidence="8" id="KW-1185">Reference proteome</keyword>
<dbReference type="Proteomes" id="UP000053732">
    <property type="component" value="Unassembled WGS sequence"/>
</dbReference>
<feature type="compositionally biased region" description="Basic and acidic residues" evidence="5">
    <location>
        <begin position="65"/>
        <end position="74"/>
    </location>
</feature>